<feature type="compositionally biased region" description="Basic and acidic residues" evidence="1">
    <location>
        <begin position="1"/>
        <end position="23"/>
    </location>
</feature>
<dbReference type="AlphaFoldDB" id="A0A6C0KLH0"/>
<reference evidence="2" key="1">
    <citation type="journal article" date="2020" name="Nature">
        <title>Giant virus diversity and host interactions through global metagenomics.</title>
        <authorList>
            <person name="Schulz F."/>
            <person name="Roux S."/>
            <person name="Paez-Espino D."/>
            <person name="Jungbluth S."/>
            <person name="Walsh D.A."/>
            <person name="Denef V.J."/>
            <person name="McMahon K.D."/>
            <person name="Konstantinidis K.T."/>
            <person name="Eloe-Fadrosh E.A."/>
            <person name="Kyrpides N.C."/>
            <person name="Woyke T."/>
        </authorList>
    </citation>
    <scope>NUCLEOTIDE SEQUENCE</scope>
    <source>
        <strain evidence="2">GVMAG-S-3300013006-158</strain>
    </source>
</reference>
<evidence type="ECO:0000256" key="1">
    <source>
        <dbReference type="SAM" id="MobiDB-lite"/>
    </source>
</evidence>
<sequence length="56" mass="6421">MSDPKDKPTQETQDKDKKQDETRTVNPMTMIPDGLKISTKKPLTKKEKVAKKLFGF</sequence>
<accession>A0A6C0KLH0</accession>
<protein>
    <submittedName>
        <fullName evidence="2">Uncharacterized protein</fullName>
    </submittedName>
</protein>
<feature type="region of interest" description="Disordered" evidence="1">
    <location>
        <begin position="1"/>
        <end position="36"/>
    </location>
</feature>
<proteinExistence type="predicted"/>
<evidence type="ECO:0000313" key="2">
    <source>
        <dbReference type="EMBL" id="QHU18835.1"/>
    </source>
</evidence>
<name>A0A6C0KLH0_9ZZZZ</name>
<organism evidence="2">
    <name type="scientific">viral metagenome</name>
    <dbReference type="NCBI Taxonomy" id="1070528"/>
    <lineage>
        <taxon>unclassified sequences</taxon>
        <taxon>metagenomes</taxon>
        <taxon>organismal metagenomes</taxon>
    </lineage>
</organism>
<dbReference type="EMBL" id="MN740938">
    <property type="protein sequence ID" value="QHU18835.1"/>
    <property type="molecule type" value="Genomic_DNA"/>
</dbReference>